<evidence type="ECO:0000313" key="1">
    <source>
        <dbReference type="EMBL" id="GHI27101.1"/>
    </source>
</evidence>
<gene>
    <name evidence="1" type="ORF">Shyd_84720</name>
</gene>
<evidence type="ECO:0000313" key="2">
    <source>
        <dbReference type="Proteomes" id="UP001052739"/>
    </source>
</evidence>
<dbReference type="EMBL" id="BNDW01000116">
    <property type="protein sequence ID" value="GHI27101.1"/>
    <property type="molecule type" value="Genomic_DNA"/>
</dbReference>
<keyword evidence="2" id="KW-1185">Reference proteome</keyword>
<comment type="caution">
    <text evidence="1">The sequence shown here is derived from an EMBL/GenBank/DDBJ whole genome shotgun (WGS) entry which is preliminary data.</text>
</comment>
<sequence>MPPPPGPGAVTSCRQWAASPVLTESQVAQVEAVGGDSVSGASGQLPPELGAFGVTGKEEQAGEHGGAVLVELAGRAAGRGRRPGG</sequence>
<name>A0ABQ3PPZ8_9ACTN</name>
<accession>A0ABQ3PPZ8</accession>
<reference evidence="1" key="1">
    <citation type="submission" date="2024-05" db="EMBL/GenBank/DDBJ databases">
        <title>Whole genome shotgun sequence of Streptomyces hydrogenans NBRC 13475.</title>
        <authorList>
            <person name="Komaki H."/>
            <person name="Tamura T."/>
        </authorList>
    </citation>
    <scope>NUCLEOTIDE SEQUENCE</scope>
    <source>
        <strain evidence="1">NBRC 13475</strain>
    </source>
</reference>
<protein>
    <submittedName>
        <fullName evidence="1">Uncharacterized protein</fullName>
    </submittedName>
</protein>
<proteinExistence type="predicted"/>
<organism evidence="1 2">
    <name type="scientific">Streptomyces hydrogenans</name>
    <dbReference type="NCBI Taxonomy" id="1873719"/>
    <lineage>
        <taxon>Bacteria</taxon>
        <taxon>Bacillati</taxon>
        <taxon>Actinomycetota</taxon>
        <taxon>Actinomycetes</taxon>
        <taxon>Kitasatosporales</taxon>
        <taxon>Streptomycetaceae</taxon>
        <taxon>Streptomyces</taxon>
    </lineage>
</organism>
<dbReference type="Proteomes" id="UP001052739">
    <property type="component" value="Unassembled WGS sequence"/>
</dbReference>